<gene>
    <name evidence="1" type="ORF">SAMN05428998_101215</name>
</gene>
<reference evidence="1 2" key="1">
    <citation type="submission" date="2017-04" db="EMBL/GenBank/DDBJ databases">
        <authorList>
            <person name="Afonso C.L."/>
            <person name="Miller P.J."/>
            <person name="Scott M.A."/>
            <person name="Spackman E."/>
            <person name="Goraichik I."/>
            <person name="Dimitrov K.M."/>
            <person name="Suarez D.L."/>
            <person name="Swayne D.E."/>
        </authorList>
    </citation>
    <scope>NUCLEOTIDE SEQUENCE [LARGE SCALE GENOMIC DNA]</scope>
    <source>
        <strain evidence="1 2">USBA 355</strain>
    </source>
</reference>
<dbReference type="EMBL" id="FWZX01000001">
    <property type="protein sequence ID" value="SME89479.1"/>
    <property type="molecule type" value="Genomic_DNA"/>
</dbReference>
<dbReference type="RefSeq" id="WP_085120572.1">
    <property type="nucleotide sequence ID" value="NZ_FWZX01000001.1"/>
</dbReference>
<organism evidence="1 2">
    <name type="scientific">Tistlia consotensis USBA 355</name>
    <dbReference type="NCBI Taxonomy" id="560819"/>
    <lineage>
        <taxon>Bacteria</taxon>
        <taxon>Pseudomonadati</taxon>
        <taxon>Pseudomonadota</taxon>
        <taxon>Alphaproteobacteria</taxon>
        <taxon>Rhodospirillales</taxon>
        <taxon>Rhodovibrionaceae</taxon>
        <taxon>Tistlia</taxon>
    </lineage>
</organism>
<protein>
    <submittedName>
        <fullName evidence="1">Uncharacterized protein</fullName>
    </submittedName>
</protein>
<name>A0A1Y6B7N8_9PROT</name>
<evidence type="ECO:0000313" key="1">
    <source>
        <dbReference type="EMBL" id="SME89479.1"/>
    </source>
</evidence>
<dbReference type="AlphaFoldDB" id="A0A1Y6B7N8"/>
<keyword evidence="2" id="KW-1185">Reference proteome</keyword>
<sequence>MSVIEPIGQQADDGLPILEASERLLLSLLRRWLEGATRGDYAEWQAAWNEAAAVLGPEPARAVLAAMERTIRRVALHADGRVTYHKPCCRCVGADEMTLLQLVARGQRRIGPRPELLAALLVAPAGVAPVAEAAMRLGEALLACGQALPLRELERLQAARPEAPASVSVLH</sequence>
<dbReference type="Proteomes" id="UP000192917">
    <property type="component" value="Unassembled WGS sequence"/>
</dbReference>
<evidence type="ECO:0000313" key="2">
    <source>
        <dbReference type="Proteomes" id="UP000192917"/>
    </source>
</evidence>
<accession>A0A1Y6B7N8</accession>
<proteinExistence type="predicted"/>